<dbReference type="PROSITE" id="PS50297">
    <property type="entry name" value="ANK_REP_REGION"/>
    <property type="match status" value="1"/>
</dbReference>
<dbReference type="PANTHER" id="PTHR24173:SF74">
    <property type="entry name" value="ANKYRIN REPEAT DOMAIN-CONTAINING PROTEIN 16"/>
    <property type="match status" value="1"/>
</dbReference>
<keyword evidence="2 3" id="KW-0040">ANK repeat</keyword>
<dbReference type="PANTHER" id="PTHR24173">
    <property type="entry name" value="ANKYRIN REPEAT CONTAINING"/>
    <property type="match status" value="1"/>
</dbReference>
<dbReference type="SMART" id="SM00248">
    <property type="entry name" value="ANK"/>
    <property type="match status" value="5"/>
</dbReference>
<feature type="repeat" description="ANK" evidence="3">
    <location>
        <begin position="63"/>
        <end position="95"/>
    </location>
</feature>
<dbReference type="PROSITE" id="PS50088">
    <property type="entry name" value="ANK_REPEAT"/>
    <property type="match status" value="2"/>
</dbReference>
<feature type="repeat" description="ANK" evidence="3">
    <location>
        <begin position="163"/>
        <end position="200"/>
    </location>
</feature>
<evidence type="ECO:0000313" key="4">
    <source>
        <dbReference type="EMBL" id="AQS51513.1"/>
    </source>
</evidence>
<dbReference type="InterPro" id="IPR036770">
    <property type="entry name" value="Ankyrin_rpt-contain_sf"/>
</dbReference>
<dbReference type="PRINTS" id="PR01415">
    <property type="entry name" value="ANKYRIN"/>
</dbReference>
<dbReference type="STRING" id="643674.PAEH1_07995"/>
<protein>
    <submittedName>
        <fullName evidence="4">Uncharacterized protein</fullName>
    </submittedName>
</protein>
<name>A0A1U9K0C7_9BURK</name>
<evidence type="ECO:0000313" key="5">
    <source>
        <dbReference type="Proteomes" id="UP000189369"/>
    </source>
</evidence>
<evidence type="ECO:0000256" key="1">
    <source>
        <dbReference type="ARBA" id="ARBA00022737"/>
    </source>
</evidence>
<dbReference type="EMBL" id="CP019697">
    <property type="protein sequence ID" value="AQS51513.1"/>
    <property type="molecule type" value="Genomic_DNA"/>
</dbReference>
<proteinExistence type="predicted"/>
<evidence type="ECO:0000256" key="3">
    <source>
        <dbReference type="PROSITE-ProRule" id="PRU00023"/>
    </source>
</evidence>
<dbReference type="Pfam" id="PF12796">
    <property type="entry name" value="Ank_2"/>
    <property type="match status" value="2"/>
</dbReference>
<dbReference type="KEGG" id="phn:PAEH1_07995"/>
<organism evidence="4 5">
    <name type="scientific">Paenalcaligenes hominis</name>
    <dbReference type="NCBI Taxonomy" id="643674"/>
    <lineage>
        <taxon>Bacteria</taxon>
        <taxon>Pseudomonadati</taxon>
        <taxon>Pseudomonadota</taxon>
        <taxon>Betaproteobacteria</taxon>
        <taxon>Burkholderiales</taxon>
        <taxon>Alcaligenaceae</taxon>
        <taxon>Paenalcaligenes</taxon>
    </lineage>
</organism>
<dbReference type="Proteomes" id="UP000189369">
    <property type="component" value="Chromosome"/>
</dbReference>
<dbReference type="InterPro" id="IPR002110">
    <property type="entry name" value="Ankyrin_rpt"/>
</dbReference>
<reference evidence="4 5" key="1">
    <citation type="submission" date="2017-01" db="EMBL/GenBank/DDBJ databases">
        <title>Complete Genome Sequence of Paenalcaligenes hominis, Isolated from a paraplegic Patient with neurogenic bladder.</title>
        <authorList>
            <person name="Mukhopadhyay R."/>
            <person name="Joaquin J."/>
            <person name="Hogue R."/>
            <person name="Kilaru A."/>
            <person name="Jospin G."/>
            <person name="Mars K."/>
            <person name="Eisen J.A."/>
            <person name="Chaturvedi V."/>
        </authorList>
    </citation>
    <scope>NUCLEOTIDE SEQUENCE [LARGE SCALE GENOMIC DNA]</scope>
    <source>
        <strain evidence="4 5">15S00501</strain>
    </source>
</reference>
<keyword evidence="1" id="KW-0677">Repeat</keyword>
<dbReference type="SUPFAM" id="SSF48403">
    <property type="entry name" value="Ankyrin repeat"/>
    <property type="match status" value="1"/>
</dbReference>
<gene>
    <name evidence="4" type="ORF">PAEH1_07995</name>
</gene>
<dbReference type="Gene3D" id="1.25.40.20">
    <property type="entry name" value="Ankyrin repeat-containing domain"/>
    <property type="match status" value="1"/>
</dbReference>
<evidence type="ECO:0000256" key="2">
    <source>
        <dbReference type="ARBA" id="ARBA00023043"/>
    </source>
</evidence>
<sequence>MRPALLSRITSPRRWIGGALISLPLLCAAQTPMSLFDAIATHNKKAVTEILDQRPDLEVRNAQQQTPLMAAVYQGNTDLALLLIQAGADVNAQDAVANSPFLYAGAEGMLAIVREALSHGADFTVLNRYGGTALIPAAEKGHLDVVKLLAHTPNYPINHVNRLGWTALMEAVILGDGSPTQVEIVRTLLEAGADASIPDKNGISALHHAEARGFVDMASLLKKHQAK</sequence>
<accession>A0A1U9K0C7</accession>
<dbReference type="AlphaFoldDB" id="A0A1U9K0C7"/>